<proteinExistence type="predicted"/>
<feature type="compositionally biased region" description="Low complexity" evidence="1">
    <location>
        <begin position="48"/>
        <end position="64"/>
    </location>
</feature>
<keyword evidence="3" id="KW-1185">Reference proteome</keyword>
<reference evidence="2" key="1">
    <citation type="submission" date="2023-08" db="EMBL/GenBank/DDBJ databases">
        <authorList>
            <person name="Chen Y."/>
            <person name="Shah S."/>
            <person name="Dougan E. K."/>
            <person name="Thang M."/>
            <person name="Chan C."/>
        </authorList>
    </citation>
    <scope>NUCLEOTIDE SEQUENCE</scope>
</reference>
<accession>A0AA36N4Z9</accession>
<dbReference type="InterPro" id="IPR029071">
    <property type="entry name" value="Ubiquitin-like_domsf"/>
</dbReference>
<organism evidence="2 3">
    <name type="scientific">Effrenium voratum</name>
    <dbReference type="NCBI Taxonomy" id="2562239"/>
    <lineage>
        <taxon>Eukaryota</taxon>
        <taxon>Sar</taxon>
        <taxon>Alveolata</taxon>
        <taxon>Dinophyceae</taxon>
        <taxon>Suessiales</taxon>
        <taxon>Symbiodiniaceae</taxon>
        <taxon>Effrenium</taxon>
    </lineage>
</organism>
<dbReference type="SUPFAM" id="SSF54236">
    <property type="entry name" value="Ubiquitin-like"/>
    <property type="match status" value="1"/>
</dbReference>
<sequence length="359" mass="39602">MASSSATKKVHWSHRLKEQMQSVMDENTFLKQKVDVLNGELNKLQLRSQSSSSNQAQNPSAGNDQNDEQDGGNDQNDEQDGGNDQNDAQDEDSDPSSGDESTDEGFMTVFIIRDFDINKSYEVVVKPSWRLKTLKSVIVQKWNVCVNDLVFSTGGRTLIPSLTFIDNSTKGNTCIHIGITIKGGGKRAQSGVTKKNKDMELKTLKEHISSSLLRLNAVPNRSGYIDATKNDVLVLVKSLETNPKGVITGLLPRLTKDTLRRLTSEVVSSSTTRASDRCKKVGDIIFHGRMEELDEVMFQKNLVCELVYDALHFCLLSEFGDIGGNISWGEFIDKITSVLSSPPEDDPNNINLEGLGLSS</sequence>
<name>A0AA36N4Z9_9DINO</name>
<evidence type="ECO:0000313" key="2">
    <source>
        <dbReference type="EMBL" id="CAJ1398915.1"/>
    </source>
</evidence>
<evidence type="ECO:0000313" key="3">
    <source>
        <dbReference type="Proteomes" id="UP001178507"/>
    </source>
</evidence>
<feature type="region of interest" description="Disordered" evidence="1">
    <location>
        <begin position="41"/>
        <end position="103"/>
    </location>
</feature>
<comment type="caution">
    <text evidence="2">The sequence shown here is derived from an EMBL/GenBank/DDBJ whole genome shotgun (WGS) entry which is preliminary data.</text>
</comment>
<protein>
    <submittedName>
        <fullName evidence="2">Uncharacterized protein</fullName>
    </submittedName>
</protein>
<gene>
    <name evidence="2" type="ORF">EVOR1521_LOCUS22563</name>
</gene>
<dbReference type="AlphaFoldDB" id="A0AA36N4Z9"/>
<dbReference type="Proteomes" id="UP001178507">
    <property type="component" value="Unassembled WGS sequence"/>
</dbReference>
<evidence type="ECO:0000256" key="1">
    <source>
        <dbReference type="SAM" id="MobiDB-lite"/>
    </source>
</evidence>
<feature type="compositionally biased region" description="Acidic residues" evidence="1">
    <location>
        <begin position="65"/>
        <end position="94"/>
    </location>
</feature>
<dbReference type="EMBL" id="CAUJNA010003316">
    <property type="protein sequence ID" value="CAJ1398915.1"/>
    <property type="molecule type" value="Genomic_DNA"/>
</dbReference>